<organism evidence="3 4">
    <name type="scientific">Piedraia hortae CBS 480.64</name>
    <dbReference type="NCBI Taxonomy" id="1314780"/>
    <lineage>
        <taxon>Eukaryota</taxon>
        <taxon>Fungi</taxon>
        <taxon>Dikarya</taxon>
        <taxon>Ascomycota</taxon>
        <taxon>Pezizomycotina</taxon>
        <taxon>Dothideomycetes</taxon>
        <taxon>Dothideomycetidae</taxon>
        <taxon>Capnodiales</taxon>
        <taxon>Piedraiaceae</taxon>
        <taxon>Piedraia</taxon>
    </lineage>
</organism>
<feature type="chain" id="PRO_5025580836" evidence="2">
    <location>
        <begin position="23"/>
        <end position="258"/>
    </location>
</feature>
<keyword evidence="2" id="KW-0732">Signal</keyword>
<dbReference type="EMBL" id="MU006044">
    <property type="protein sequence ID" value="KAF2857423.1"/>
    <property type="molecule type" value="Genomic_DNA"/>
</dbReference>
<evidence type="ECO:0000313" key="3">
    <source>
        <dbReference type="EMBL" id="KAF2857423.1"/>
    </source>
</evidence>
<feature type="compositionally biased region" description="Pro residues" evidence="1">
    <location>
        <begin position="214"/>
        <end position="223"/>
    </location>
</feature>
<keyword evidence="4" id="KW-1185">Reference proteome</keyword>
<dbReference type="AlphaFoldDB" id="A0A6A7BQ64"/>
<feature type="signal peptide" evidence="2">
    <location>
        <begin position="1"/>
        <end position="22"/>
    </location>
</feature>
<dbReference type="Proteomes" id="UP000799421">
    <property type="component" value="Unassembled WGS sequence"/>
</dbReference>
<proteinExistence type="predicted"/>
<accession>A0A6A7BQ64</accession>
<feature type="compositionally biased region" description="Low complexity" evidence="1">
    <location>
        <begin position="200"/>
        <end position="213"/>
    </location>
</feature>
<sequence length="258" mass="27293">MPSKLLSLIFGAAALLPSAVIATPKLHQFEIEPGKTINVEVVLSTTTVSGSKTKTTTLVVPSSANVEPTPGIKATTMVFTLSAKIEPSPGVETTTKVERPAEIEPTQDVETTEVETPDDIEPAAVVEAPVVVEPTSTSIITEPMPTRTTMVTVRVPGLHTPMPKSQVPHASKPKEQGPYAHKPKAPGPHAPKFMSEQPDALSSLSLAAPTSTSPDPPEIPAPKAPKKEGPIGAYNLEENEDESGYQSNDEWPVGVYEL</sequence>
<gene>
    <name evidence="3" type="ORF">K470DRAFT_297111</name>
</gene>
<evidence type="ECO:0000313" key="4">
    <source>
        <dbReference type="Proteomes" id="UP000799421"/>
    </source>
</evidence>
<evidence type="ECO:0000256" key="1">
    <source>
        <dbReference type="SAM" id="MobiDB-lite"/>
    </source>
</evidence>
<name>A0A6A7BQ64_9PEZI</name>
<evidence type="ECO:0000256" key="2">
    <source>
        <dbReference type="SAM" id="SignalP"/>
    </source>
</evidence>
<reference evidence="3" key="1">
    <citation type="journal article" date="2020" name="Stud. Mycol.">
        <title>101 Dothideomycetes genomes: a test case for predicting lifestyles and emergence of pathogens.</title>
        <authorList>
            <person name="Haridas S."/>
            <person name="Albert R."/>
            <person name="Binder M."/>
            <person name="Bloem J."/>
            <person name="Labutti K."/>
            <person name="Salamov A."/>
            <person name="Andreopoulos B."/>
            <person name="Baker S."/>
            <person name="Barry K."/>
            <person name="Bills G."/>
            <person name="Bluhm B."/>
            <person name="Cannon C."/>
            <person name="Castanera R."/>
            <person name="Culley D."/>
            <person name="Daum C."/>
            <person name="Ezra D."/>
            <person name="Gonzalez J."/>
            <person name="Henrissat B."/>
            <person name="Kuo A."/>
            <person name="Liang C."/>
            <person name="Lipzen A."/>
            <person name="Lutzoni F."/>
            <person name="Magnuson J."/>
            <person name="Mondo S."/>
            <person name="Nolan M."/>
            <person name="Ohm R."/>
            <person name="Pangilinan J."/>
            <person name="Park H.-J."/>
            <person name="Ramirez L."/>
            <person name="Alfaro M."/>
            <person name="Sun H."/>
            <person name="Tritt A."/>
            <person name="Yoshinaga Y."/>
            <person name="Zwiers L.-H."/>
            <person name="Turgeon B."/>
            <person name="Goodwin S."/>
            <person name="Spatafora J."/>
            <person name="Crous P."/>
            <person name="Grigoriev I."/>
        </authorList>
    </citation>
    <scope>NUCLEOTIDE SEQUENCE</scope>
    <source>
        <strain evidence="3">CBS 480.64</strain>
    </source>
</reference>
<feature type="region of interest" description="Disordered" evidence="1">
    <location>
        <begin position="157"/>
        <end position="258"/>
    </location>
</feature>
<protein>
    <submittedName>
        <fullName evidence="3">Uncharacterized protein</fullName>
    </submittedName>
</protein>